<dbReference type="InterPro" id="IPR014897">
    <property type="entry name" value="PBCV_basic_adap"/>
</dbReference>
<dbReference type="RefSeq" id="WP_273630461.1">
    <property type="nucleotide sequence ID" value="NZ_CP117167.1"/>
</dbReference>
<feature type="signal peptide" evidence="1">
    <location>
        <begin position="1"/>
        <end position="21"/>
    </location>
</feature>
<keyword evidence="1" id="KW-0732">Signal</keyword>
<evidence type="ECO:0000313" key="3">
    <source>
        <dbReference type="EMBL" id="WCT12211.1"/>
    </source>
</evidence>
<dbReference type="EMBL" id="CP117167">
    <property type="protein sequence ID" value="WCT12211.1"/>
    <property type="molecule type" value="Genomic_DNA"/>
</dbReference>
<organism evidence="3 4">
    <name type="scientific">Mucilaginibacter jinjuensis</name>
    <dbReference type="NCBI Taxonomy" id="1176721"/>
    <lineage>
        <taxon>Bacteria</taxon>
        <taxon>Pseudomonadati</taxon>
        <taxon>Bacteroidota</taxon>
        <taxon>Sphingobacteriia</taxon>
        <taxon>Sphingobacteriales</taxon>
        <taxon>Sphingobacteriaceae</taxon>
        <taxon>Mucilaginibacter</taxon>
    </lineage>
</organism>
<gene>
    <name evidence="3" type="ORF">PQO05_26145</name>
</gene>
<evidence type="ECO:0000259" key="2">
    <source>
        <dbReference type="Pfam" id="PF08789"/>
    </source>
</evidence>
<keyword evidence="4" id="KW-1185">Reference proteome</keyword>
<dbReference type="Pfam" id="PF08789">
    <property type="entry name" value="PBCV_basic_adap"/>
    <property type="match status" value="1"/>
</dbReference>
<evidence type="ECO:0000313" key="4">
    <source>
        <dbReference type="Proteomes" id="UP001216139"/>
    </source>
</evidence>
<reference evidence="3 4" key="1">
    <citation type="submission" date="2023-02" db="EMBL/GenBank/DDBJ databases">
        <title>Genome sequence of Mucilaginibacter jinjuensis strain KACC 16571.</title>
        <authorList>
            <person name="Kim S."/>
            <person name="Heo J."/>
            <person name="Kwon S.-W."/>
        </authorList>
    </citation>
    <scope>NUCLEOTIDE SEQUENCE [LARGE SCALE GENOMIC DNA]</scope>
    <source>
        <strain evidence="3 4">KACC 16571</strain>
    </source>
</reference>
<evidence type="ECO:0000256" key="1">
    <source>
        <dbReference type="SAM" id="SignalP"/>
    </source>
</evidence>
<feature type="domain" description="PBCV-specific basic adaptor" evidence="2">
    <location>
        <begin position="56"/>
        <end position="86"/>
    </location>
</feature>
<name>A0ABY7T745_9SPHI</name>
<accession>A0ABY7T745</accession>
<feature type="chain" id="PRO_5045151036" description="PBCV-specific basic adaptor domain-containing protein" evidence="1">
    <location>
        <begin position="22"/>
        <end position="92"/>
    </location>
</feature>
<proteinExistence type="predicted"/>
<protein>
    <recommendedName>
        <fullName evidence="2">PBCV-specific basic adaptor domain-containing protein</fullName>
    </recommendedName>
</protein>
<sequence length="92" mass="9829">MKKLFALALSGVILLSANTFAQKTDSLKKETKTKTTTATKTVTEGVNKSTDKAIGKDAQGRTVYVGPKGGQYTLSESGKKSYLKTADKIKVN</sequence>
<dbReference type="Proteomes" id="UP001216139">
    <property type="component" value="Chromosome"/>
</dbReference>